<dbReference type="RefSeq" id="WP_161406219.1">
    <property type="nucleotide sequence ID" value="NZ_WTUZ01000010.1"/>
</dbReference>
<sequence>MTYFLMRPADLSNVFRRRSTRLLLVSVILAAFALPAQAGAATVNCSTASCLTTALANAAPGDRIILAAGTYTGNFVSSVNGTASSPITIESASATNKAILNGGGTSSGYTLYLTGDYTQVKNLKITSAKKGIMIDNANNGLIEGVEVYNIGEEGVHYRDGSSNNVIQNSSVHDTGQVTADYGEGLYVGSDVGKWGTYVKEANNNRIANVTIGPNVTAESVDIKEGTTGTIVENSTFNGIGISGANAADSFMDVKGNNSIIRNNIVNRNGNSIIVDAFQVHERSPGWGYNNDFYNNTANLDNATPNIVLVNGGSAKACNNTRTPAGNMYTAGVTTYTSCTGGTPTPSLLTVSTVSDSGNDGNVATNTLDNNLSTRWSSQGDGQWIQYDLGATKTIAYASIAFHQGDIRTTTFDVQISSDNTNWTTLLTNKVSSTMLSQVTYDFPDTAGRYVRIVGHGNSSGNGWNSITEVDFYGN</sequence>
<keyword evidence="4" id="KW-1185">Reference proteome</keyword>
<name>A0A6L8UXB7_9BACL</name>
<protein>
    <recommendedName>
        <fullName evidence="2">F5/8 type C domain-containing protein</fullName>
    </recommendedName>
</protein>
<dbReference type="Pfam" id="PF13229">
    <property type="entry name" value="Beta_helix"/>
    <property type="match status" value="1"/>
</dbReference>
<dbReference type="InterPro" id="IPR000421">
    <property type="entry name" value="FA58C"/>
</dbReference>
<gene>
    <name evidence="3" type="ORF">GQF01_07815</name>
</gene>
<dbReference type="Gene3D" id="2.160.20.10">
    <property type="entry name" value="Single-stranded right-handed beta-helix, Pectin lyase-like"/>
    <property type="match status" value="1"/>
</dbReference>
<feature type="domain" description="F5/8 type C" evidence="2">
    <location>
        <begin position="331"/>
        <end position="474"/>
    </location>
</feature>
<dbReference type="InterPro" id="IPR011050">
    <property type="entry name" value="Pectin_lyase_fold/virulence"/>
</dbReference>
<dbReference type="SUPFAM" id="SSF49785">
    <property type="entry name" value="Galactose-binding domain-like"/>
    <property type="match status" value="1"/>
</dbReference>
<dbReference type="InterPro" id="IPR008979">
    <property type="entry name" value="Galactose-bd-like_sf"/>
</dbReference>
<evidence type="ECO:0000313" key="4">
    <source>
        <dbReference type="Proteomes" id="UP000481087"/>
    </source>
</evidence>
<dbReference type="Proteomes" id="UP000481087">
    <property type="component" value="Unassembled WGS sequence"/>
</dbReference>
<dbReference type="InterPro" id="IPR012334">
    <property type="entry name" value="Pectin_lyas_fold"/>
</dbReference>
<dbReference type="Pfam" id="PF00754">
    <property type="entry name" value="F5_F8_type_C"/>
    <property type="match status" value="1"/>
</dbReference>
<reference evidence="3 4" key="1">
    <citation type="submission" date="2019-12" db="EMBL/GenBank/DDBJ databases">
        <title>Paenibacillus sp. nov. sp. isolated from soil.</title>
        <authorList>
            <person name="Kim J."/>
            <person name="Jeong S.E."/>
            <person name="Jung H.S."/>
            <person name="Jeon C.O."/>
        </authorList>
    </citation>
    <scope>NUCLEOTIDE SEQUENCE [LARGE SCALE GENOMIC DNA]</scope>
    <source>
        <strain evidence="3 4">5J-6</strain>
    </source>
</reference>
<comment type="caution">
    <text evidence="3">The sequence shown here is derived from an EMBL/GenBank/DDBJ whole genome shotgun (WGS) entry which is preliminary data.</text>
</comment>
<evidence type="ECO:0000256" key="1">
    <source>
        <dbReference type="SAM" id="SignalP"/>
    </source>
</evidence>
<proteinExistence type="predicted"/>
<evidence type="ECO:0000259" key="2">
    <source>
        <dbReference type="PROSITE" id="PS50022"/>
    </source>
</evidence>
<dbReference type="PROSITE" id="PS50022">
    <property type="entry name" value="FA58C_3"/>
    <property type="match status" value="1"/>
</dbReference>
<dbReference type="SUPFAM" id="SSF51126">
    <property type="entry name" value="Pectin lyase-like"/>
    <property type="match status" value="1"/>
</dbReference>
<dbReference type="EMBL" id="WTUZ01000010">
    <property type="protein sequence ID" value="MZQ82042.1"/>
    <property type="molecule type" value="Genomic_DNA"/>
</dbReference>
<dbReference type="InterPro" id="IPR039448">
    <property type="entry name" value="Beta_helix"/>
</dbReference>
<feature type="chain" id="PRO_5026959459" description="F5/8 type C domain-containing protein" evidence="1">
    <location>
        <begin position="41"/>
        <end position="474"/>
    </location>
</feature>
<dbReference type="AlphaFoldDB" id="A0A6L8UXB7"/>
<keyword evidence="1" id="KW-0732">Signal</keyword>
<organism evidence="3 4">
    <name type="scientific">Paenibacillus silvestris</name>
    <dbReference type="NCBI Taxonomy" id="2606219"/>
    <lineage>
        <taxon>Bacteria</taxon>
        <taxon>Bacillati</taxon>
        <taxon>Bacillota</taxon>
        <taxon>Bacilli</taxon>
        <taxon>Bacillales</taxon>
        <taxon>Paenibacillaceae</taxon>
        <taxon>Paenibacillus</taxon>
    </lineage>
</organism>
<accession>A0A6L8UXB7</accession>
<dbReference type="InterPro" id="IPR006626">
    <property type="entry name" value="PbH1"/>
</dbReference>
<evidence type="ECO:0000313" key="3">
    <source>
        <dbReference type="EMBL" id="MZQ82042.1"/>
    </source>
</evidence>
<dbReference type="SMART" id="SM00710">
    <property type="entry name" value="PbH1"/>
    <property type="match status" value="5"/>
</dbReference>
<feature type="signal peptide" evidence="1">
    <location>
        <begin position="1"/>
        <end position="40"/>
    </location>
</feature>